<dbReference type="STRING" id="1444770.AF72_12440"/>
<dbReference type="KEGG" id="xtw:AB672_10970"/>
<evidence type="ECO:0000313" key="3">
    <source>
        <dbReference type="Proteomes" id="UP000020406"/>
    </source>
</evidence>
<evidence type="ECO:0000313" key="1">
    <source>
        <dbReference type="EMBL" id="EWS77121.1"/>
    </source>
</evidence>
<dbReference type="EMBL" id="JAJPPU010000002">
    <property type="protein sequence ID" value="MCD8472629.1"/>
    <property type="molecule type" value="Genomic_DNA"/>
</dbReference>
<dbReference type="GeneID" id="68901817"/>
<keyword evidence="4" id="KW-1185">Reference proteome</keyword>
<dbReference type="RefSeq" id="WP_038272777.1">
    <property type="nucleotide sequence ID" value="NZ_CP053627.1"/>
</dbReference>
<reference evidence="2" key="2">
    <citation type="submission" date="2021-11" db="EMBL/GenBank/DDBJ databases">
        <title>Genome sequence of Xylella taiwanensis PLS432.</title>
        <authorList>
            <person name="Weng L.-W."/>
            <person name="Su C.-C."/>
            <person name="Tsai C.-W."/>
            <person name="Kuo C.-H."/>
        </authorList>
    </citation>
    <scope>NUCLEOTIDE SEQUENCE</scope>
    <source>
        <strain evidence="2">PLS432</strain>
    </source>
</reference>
<comment type="caution">
    <text evidence="1">The sequence shown here is derived from an EMBL/GenBank/DDBJ whole genome shotgun (WGS) entry which is preliminary data.</text>
</comment>
<dbReference type="EMBL" id="JDSQ01000031">
    <property type="protein sequence ID" value="EWS77121.1"/>
    <property type="molecule type" value="Genomic_DNA"/>
</dbReference>
<evidence type="ECO:0000313" key="4">
    <source>
        <dbReference type="Proteomes" id="UP001430701"/>
    </source>
</evidence>
<dbReference type="Proteomes" id="UP000020406">
    <property type="component" value="Unassembled WGS sequence"/>
</dbReference>
<accession>Z9JH34</accession>
<dbReference type="AlphaFoldDB" id="Z9JH34"/>
<reference evidence="1 3" key="1">
    <citation type="journal article" date="2014" name="Genome Announc.">
        <title>Draft Genome Sequence of Xylella fastidiosa Pear Leaf Scorch Strain in Taiwan.</title>
        <authorList>
            <person name="Su C.C."/>
            <person name="Deng W.L."/>
            <person name="Jan F.J."/>
            <person name="Chang C.J."/>
            <person name="Huang H."/>
            <person name="Chen J."/>
        </authorList>
    </citation>
    <scope>NUCLEOTIDE SEQUENCE [LARGE SCALE GENOMIC DNA]</scope>
    <source>
        <strain evidence="1 3">PLS229</strain>
    </source>
</reference>
<proteinExistence type="predicted"/>
<sequence length="102" mass="11460">MALGKQHKRVCIQPFRGQYTHQCPQNIAHGEQALFLISFNEMLTWPALFTSGFVQDTSDKNLKTLRALIYTSVGKTIEAVPEKNLLKRLQAINTQQVSVTSA</sequence>
<dbReference type="Proteomes" id="UP001430701">
    <property type="component" value="Unassembled WGS sequence"/>
</dbReference>
<evidence type="ECO:0000313" key="2">
    <source>
        <dbReference type="EMBL" id="MCD8472629.1"/>
    </source>
</evidence>
<protein>
    <submittedName>
        <fullName evidence="1">Uncharacterized protein</fullName>
    </submittedName>
</protein>
<organism evidence="1 3">
    <name type="scientific">Xylella taiwanensis</name>
    <dbReference type="NCBI Taxonomy" id="1444770"/>
    <lineage>
        <taxon>Bacteria</taxon>
        <taxon>Pseudomonadati</taxon>
        <taxon>Pseudomonadota</taxon>
        <taxon>Gammaproteobacteria</taxon>
        <taxon>Lysobacterales</taxon>
        <taxon>Lysobacteraceae</taxon>
        <taxon>Xylella</taxon>
    </lineage>
</organism>
<gene>
    <name evidence="1" type="ORF">AF72_12440</name>
    <name evidence="2" type="ORF">LPH55_03860</name>
</gene>
<name>Z9JH34_9GAMM</name>